<evidence type="ECO:0000313" key="3">
    <source>
        <dbReference type="EMBL" id="TPD60018.1"/>
    </source>
</evidence>
<keyword evidence="4" id="KW-1185">Reference proteome</keyword>
<dbReference type="EMBL" id="VFIY01000009">
    <property type="protein sequence ID" value="TPD60018.1"/>
    <property type="molecule type" value="Genomic_DNA"/>
</dbReference>
<dbReference type="PANTHER" id="PTHR37089:SF4">
    <property type="entry name" value="EXPORTED PROTEIN"/>
    <property type="match status" value="1"/>
</dbReference>
<evidence type="ECO:0000259" key="2">
    <source>
        <dbReference type="Pfam" id="PF05229"/>
    </source>
</evidence>
<dbReference type="RefSeq" id="WP_139940682.1">
    <property type="nucleotide sequence ID" value="NZ_JBHSYP010000009.1"/>
</dbReference>
<gene>
    <name evidence="3" type="ORF">FIV46_09445</name>
</gene>
<dbReference type="AlphaFoldDB" id="A0A501PJ06"/>
<reference evidence="4" key="1">
    <citation type="submission" date="2019-06" db="EMBL/GenBank/DDBJ databases">
        <title>The complete genome of Emcibacter congregatus ZYLT.</title>
        <authorList>
            <person name="Zhao Z."/>
        </authorList>
    </citation>
    <scope>NUCLEOTIDE SEQUENCE [LARGE SCALE GENOMIC DNA]</scope>
    <source>
        <strain evidence="4">MCCC 1A06723</strain>
    </source>
</reference>
<feature type="signal peptide" evidence="1">
    <location>
        <begin position="1"/>
        <end position="27"/>
    </location>
</feature>
<accession>A0A501PJ06</accession>
<protein>
    <submittedName>
        <fullName evidence="3">Spore coat U domain-containing protein</fullName>
    </submittedName>
</protein>
<proteinExistence type="predicted"/>
<dbReference type="InterPro" id="IPR053167">
    <property type="entry name" value="Spore_coat_component"/>
</dbReference>
<sequence>MILKCLRQFSLIFLAVLFSSLGGRLYAATSTTTFNVTATVLAECIVSASDLAFPDYSVTTGLAVEATTSITVKCSSSTAYEVFLNAGTGSGATTAIRKMTGGGGSDTLSYSLYQDAAHNMVWGETSGTDVVSGTGDGLDQAITVYGQIAANQPAVVGSYSDTITVTVSF</sequence>
<dbReference type="Pfam" id="PF05229">
    <property type="entry name" value="SCPU"/>
    <property type="match status" value="1"/>
</dbReference>
<name>A0A501PJ06_9PROT</name>
<feature type="chain" id="PRO_5021199941" evidence="1">
    <location>
        <begin position="28"/>
        <end position="169"/>
    </location>
</feature>
<evidence type="ECO:0000256" key="1">
    <source>
        <dbReference type="SAM" id="SignalP"/>
    </source>
</evidence>
<dbReference type="InterPro" id="IPR007893">
    <property type="entry name" value="Spore_coat_U/FanG"/>
</dbReference>
<dbReference type="SMART" id="SM00972">
    <property type="entry name" value="SCPU"/>
    <property type="match status" value="1"/>
</dbReference>
<comment type="caution">
    <text evidence="3">The sequence shown here is derived from an EMBL/GenBank/DDBJ whole genome shotgun (WGS) entry which is preliminary data.</text>
</comment>
<evidence type="ECO:0000313" key="4">
    <source>
        <dbReference type="Proteomes" id="UP000319148"/>
    </source>
</evidence>
<dbReference type="PANTHER" id="PTHR37089">
    <property type="entry name" value="PROTEIN U-RELATED"/>
    <property type="match status" value="1"/>
</dbReference>
<keyword evidence="1" id="KW-0732">Signal</keyword>
<feature type="domain" description="Spore coat protein U/FanG" evidence="2">
    <location>
        <begin position="31"/>
        <end position="166"/>
    </location>
</feature>
<dbReference type="Proteomes" id="UP000319148">
    <property type="component" value="Unassembled WGS sequence"/>
</dbReference>
<organism evidence="3 4">
    <name type="scientific">Emcibacter nanhaiensis</name>
    <dbReference type="NCBI Taxonomy" id="1505037"/>
    <lineage>
        <taxon>Bacteria</taxon>
        <taxon>Pseudomonadati</taxon>
        <taxon>Pseudomonadota</taxon>
        <taxon>Alphaproteobacteria</taxon>
        <taxon>Emcibacterales</taxon>
        <taxon>Emcibacteraceae</taxon>
        <taxon>Emcibacter</taxon>
    </lineage>
</organism>
<dbReference type="OrthoDB" id="7478692at2"/>